<dbReference type="PANTHER" id="PTHR30050">
    <property type="entry name" value="CHROMOSOMAL REPLICATION INITIATOR PROTEIN DNAA"/>
    <property type="match status" value="1"/>
</dbReference>
<dbReference type="STRING" id="1443111.Z949_803"/>
<dbReference type="GO" id="GO:0006270">
    <property type="term" value="P:DNA replication initiation"/>
    <property type="evidence" value="ECO:0007669"/>
    <property type="project" value="TreeGrafter"/>
</dbReference>
<sequence length="227" mass="23936">MAVQLGFDLPVRTARGRDDFLVAPSNAMAVAMIENWRNWSGAKMVLTGPAGAGKTHLTYVWAESAGAQIIAACDLNSNDVPALARGPVAVEDVPAIAHNADAQTALFHLHNMVLAEGHPLLLTGTGAVAQWGLALPDLISRLQGALEASIDAPDDALLSAVLVKLFADRQLMPPPDLVPYLLNRMDRSFAAANAVVAALDRTSLALKRPITRALAGQVLDKGIARTQ</sequence>
<dbReference type="EMBL" id="RAQK01000002">
    <property type="protein sequence ID" value="RKE94529.1"/>
    <property type="molecule type" value="Genomic_DNA"/>
</dbReference>
<dbReference type="Proteomes" id="UP000284407">
    <property type="component" value="Unassembled WGS sequence"/>
</dbReference>
<accession>A0A420DJZ5</accession>
<dbReference type="SUPFAM" id="SSF52540">
    <property type="entry name" value="P-loop containing nucleoside triphosphate hydrolases"/>
    <property type="match status" value="1"/>
</dbReference>
<name>A0A420DJZ5_9RHOB</name>
<protein>
    <recommendedName>
        <fullName evidence="3">DnaA protein</fullName>
    </recommendedName>
</protein>
<organism evidence="1 2">
    <name type="scientific">Sulfitobacter guttiformis</name>
    <dbReference type="NCBI Taxonomy" id="74349"/>
    <lineage>
        <taxon>Bacteria</taxon>
        <taxon>Pseudomonadati</taxon>
        <taxon>Pseudomonadota</taxon>
        <taxon>Alphaproteobacteria</taxon>
        <taxon>Rhodobacterales</taxon>
        <taxon>Roseobacteraceae</taxon>
        <taxon>Sulfitobacter</taxon>
    </lineage>
</organism>
<proteinExistence type="predicted"/>
<evidence type="ECO:0000313" key="2">
    <source>
        <dbReference type="Proteomes" id="UP000284407"/>
    </source>
</evidence>
<dbReference type="GO" id="GO:0005886">
    <property type="term" value="C:plasma membrane"/>
    <property type="evidence" value="ECO:0007669"/>
    <property type="project" value="TreeGrafter"/>
</dbReference>
<dbReference type="Gene3D" id="1.10.8.60">
    <property type="match status" value="1"/>
</dbReference>
<dbReference type="PANTHER" id="PTHR30050:SF5">
    <property type="entry name" value="DNAA REGULATORY INACTIVATOR HDA"/>
    <property type="match status" value="1"/>
</dbReference>
<dbReference type="OrthoDB" id="7390113at2"/>
<gene>
    <name evidence="1" type="ORF">C8N30_3657</name>
</gene>
<evidence type="ECO:0000313" key="1">
    <source>
        <dbReference type="EMBL" id="RKE94529.1"/>
    </source>
</evidence>
<comment type="caution">
    <text evidence="1">The sequence shown here is derived from an EMBL/GenBank/DDBJ whole genome shotgun (WGS) entry which is preliminary data.</text>
</comment>
<reference evidence="1 2" key="1">
    <citation type="submission" date="2018-09" db="EMBL/GenBank/DDBJ databases">
        <title>Genomic Encyclopedia of Archaeal and Bacterial Type Strains, Phase II (KMG-II): from individual species to whole genera.</title>
        <authorList>
            <person name="Goeker M."/>
        </authorList>
    </citation>
    <scope>NUCLEOTIDE SEQUENCE [LARGE SCALE GENOMIC DNA]</scope>
    <source>
        <strain evidence="1 2">DSM 11458</strain>
    </source>
</reference>
<evidence type="ECO:0008006" key="3">
    <source>
        <dbReference type="Google" id="ProtNLM"/>
    </source>
</evidence>
<dbReference type="InterPro" id="IPR027417">
    <property type="entry name" value="P-loop_NTPase"/>
</dbReference>
<dbReference type="GO" id="GO:0003688">
    <property type="term" value="F:DNA replication origin binding"/>
    <property type="evidence" value="ECO:0007669"/>
    <property type="project" value="TreeGrafter"/>
</dbReference>
<keyword evidence="2" id="KW-1185">Reference proteome</keyword>
<dbReference type="AlphaFoldDB" id="A0A420DJZ5"/>
<dbReference type="RefSeq" id="WP_025061437.1">
    <property type="nucleotide sequence ID" value="NZ_RAQK01000002.1"/>
</dbReference>
<dbReference type="Gene3D" id="3.40.50.300">
    <property type="entry name" value="P-loop containing nucleotide triphosphate hydrolases"/>
    <property type="match status" value="1"/>
</dbReference>